<evidence type="ECO:0000313" key="8">
    <source>
        <dbReference type="Proteomes" id="UP001140560"/>
    </source>
</evidence>
<accession>A0A9W8Y4L9</accession>
<feature type="compositionally biased region" description="Polar residues" evidence="6">
    <location>
        <begin position="67"/>
        <end position="77"/>
    </location>
</feature>
<dbReference type="GO" id="GO:0004045">
    <property type="term" value="F:peptidyl-tRNA hydrolase activity"/>
    <property type="evidence" value="ECO:0007669"/>
    <property type="project" value="UniProtKB-EC"/>
</dbReference>
<dbReference type="PROSITE" id="PS01196">
    <property type="entry name" value="PEPT_TRNA_HYDROL_2"/>
    <property type="match status" value="1"/>
</dbReference>
<dbReference type="Gene3D" id="3.40.50.1470">
    <property type="entry name" value="Peptidyl-tRNA hydrolase"/>
    <property type="match status" value="1"/>
</dbReference>
<dbReference type="InterPro" id="IPR018171">
    <property type="entry name" value="Pept_tRNA_hydro_CS"/>
</dbReference>
<dbReference type="Pfam" id="PF01195">
    <property type="entry name" value="Pept_tRNA_hydro"/>
    <property type="match status" value="1"/>
</dbReference>
<evidence type="ECO:0000256" key="5">
    <source>
        <dbReference type="ARBA" id="ARBA00038063"/>
    </source>
</evidence>
<dbReference type="OrthoDB" id="1711136at2759"/>
<dbReference type="AlphaFoldDB" id="A0A9W8Y4L9"/>
<evidence type="ECO:0000256" key="2">
    <source>
        <dbReference type="ARBA" id="ARBA00022555"/>
    </source>
</evidence>
<keyword evidence="2" id="KW-0820">tRNA-binding</keyword>
<dbReference type="GO" id="GO:0000049">
    <property type="term" value="F:tRNA binding"/>
    <property type="evidence" value="ECO:0007669"/>
    <property type="project" value="UniProtKB-KW"/>
</dbReference>
<evidence type="ECO:0000256" key="4">
    <source>
        <dbReference type="ARBA" id="ARBA00022884"/>
    </source>
</evidence>
<dbReference type="InterPro" id="IPR036416">
    <property type="entry name" value="Pept_tRNA_hydro_sf"/>
</dbReference>
<sequence>MSNASARAHVASLTAAPLIPVANPALENHQTSTLQETDSDEAIKPTTTQSRKEKRREKKQKHDSALATPSDTDNEASSPPHKPPNKPPKKKRKPTTDTTIASLLPLMPPAKDAVQKVYPLLICSIGNPGSTYANTLHSAGHVITSYISERKGYKPFTKGLSGLVSRPDDTKMSFSIIRGYSRVQDPSALPPSDYWTFWQSTTLMNMSGASVKKAYNEWLRTVKAQSPFGSAAQGRLVVVHDELESALGKVTVRDGGASAKGHNGLKSCQQQLGGIKWWRVGVGIGRPESREPSVVSRYVLGKMSGAQRAALEKSAVGVYAALEEIAEGQK</sequence>
<dbReference type="PANTHER" id="PTHR17224">
    <property type="entry name" value="PEPTIDYL-TRNA HYDROLASE"/>
    <property type="match status" value="1"/>
</dbReference>
<dbReference type="NCBIfam" id="TIGR00447">
    <property type="entry name" value="pth"/>
    <property type="match status" value="1"/>
</dbReference>
<comment type="similarity">
    <text evidence="5">Belongs to the PTH family.</text>
</comment>
<evidence type="ECO:0000256" key="1">
    <source>
        <dbReference type="ARBA" id="ARBA00013260"/>
    </source>
</evidence>
<feature type="compositionally biased region" description="Basic residues" evidence="6">
    <location>
        <begin position="52"/>
        <end position="61"/>
    </location>
</feature>
<comment type="caution">
    <text evidence="7">The sequence shown here is derived from an EMBL/GenBank/DDBJ whole genome shotgun (WGS) entry which is preliminary data.</text>
</comment>
<protein>
    <recommendedName>
        <fullName evidence="1">peptidyl-tRNA hydrolase</fullName>
        <ecNumber evidence="1">3.1.1.29</ecNumber>
    </recommendedName>
</protein>
<dbReference type="PANTHER" id="PTHR17224:SF1">
    <property type="entry name" value="PEPTIDYL-TRNA HYDROLASE"/>
    <property type="match status" value="1"/>
</dbReference>
<keyword evidence="8" id="KW-1185">Reference proteome</keyword>
<dbReference type="EMBL" id="JAPEUY010000013">
    <property type="protein sequence ID" value="KAJ4367030.1"/>
    <property type="molecule type" value="Genomic_DNA"/>
</dbReference>
<feature type="compositionally biased region" description="Basic residues" evidence="6">
    <location>
        <begin position="83"/>
        <end position="93"/>
    </location>
</feature>
<evidence type="ECO:0000256" key="6">
    <source>
        <dbReference type="SAM" id="MobiDB-lite"/>
    </source>
</evidence>
<dbReference type="InterPro" id="IPR001328">
    <property type="entry name" value="Pept_tRNA_hydro"/>
</dbReference>
<organism evidence="7 8">
    <name type="scientific">Neocucurbitaria cava</name>
    <dbReference type="NCBI Taxonomy" id="798079"/>
    <lineage>
        <taxon>Eukaryota</taxon>
        <taxon>Fungi</taxon>
        <taxon>Dikarya</taxon>
        <taxon>Ascomycota</taxon>
        <taxon>Pezizomycotina</taxon>
        <taxon>Dothideomycetes</taxon>
        <taxon>Pleosporomycetidae</taxon>
        <taxon>Pleosporales</taxon>
        <taxon>Pleosporineae</taxon>
        <taxon>Cucurbitariaceae</taxon>
        <taxon>Neocucurbitaria</taxon>
    </lineage>
</organism>
<evidence type="ECO:0000313" key="7">
    <source>
        <dbReference type="EMBL" id="KAJ4367030.1"/>
    </source>
</evidence>
<dbReference type="SUPFAM" id="SSF53178">
    <property type="entry name" value="Peptidyl-tRNA hydrolase-like"/>
    <property type="match status" value="1"/>
</dbReference>
<gene>
    <name evidence="7" type="ORF">N0V83_007560</name>
</gene>
<dbReference type="Proteomes" id="UP001140560">
    <property type="component" value="Unassembled WGS sequence"/>
</dbReference>
<name>A0A9W8Y4L9_9PLEO</name>
<reference evidence="7" key="1">
    <citation type="submission" date="2022-10" db="EMBL/GenBank/DDBJ databases">
        <title>Tapping the CABI collections for fungal endophytes: first genome assemblies for Collariella, Neodidymelliopsis, Ascochyta clinopodiicola, Didymella pomorum, Didymosphaeria variabile, Neocosmospora piperis and Neocucurbitaria cava.</title>
        <authorList>
            <person name="Hill R."/>
        </authorList>
    </citation>
    <scope>NUCLEOTIDE SEQUENCE</scope>
    <source>
        <strain evidence="7">IMI 356814</strain>
    </source>
</reference>
<feature type="region of interest" description="Disordered" evidence="6">
    <location>
        <begin position="1"/>
        <end position="104"/>
    </location>
</feature>
<evidence type="ECO:0000256" key="3">
    <source>
        <dbReference type="ARBA" id="ARBA00022801"/>
    </source>
</evidence>
<dbReference type="EC" id="3.1.1.29" evidence="1"/>
<proteinExistence type="inferred from homology"/>
<keyword evidence="3" id="KW-0378">Hydrolase</keyword>
<keyword evidence="4" id="KW-0694">RNA-binding</keyword>